<dbReference type="InterPro" id="IPR023174">
    <property type="entry name" value="PDEase_CS"/>
</dbReference>
<evidence type="ECO:0000313" key="12">
    <source>
        <dbReference type="Proteomes" id="UP000752171"/>
    </source>
</evidence>
<evidence type="ECO:0000313" key="11">
    <source>
        <dbReference type="EMBL" id="KAG9259646.1"/>
    </source>
</evidence>
<dbReference type="AlphaFoldDB" id="A0A8T2KRI3"/>
<protein>
    <recommendedName>
        <fullName evidence="8">Phosphodiesterase</fullName>
        <ecNumber evidence="8">3.1.4.-</ecNumber>
    </recommendedName>
</protein>
<evidence type="ECO:0000256" key="5">
    <source>
        <dbReference type="PIRSR" id="PIRSR623088-1"/>
    </source>
</evidence>
<dbReference type="SMART" id="SM00471">
    <property type="entry name" value="HDc"/>
    <property type="match status" value="1"/>
</dbReference>
<dbReference type="InterPro" id="IPR002073">
    <property type="entry name" value="PDEase_catalytic_dom"/>
</dbReference>
<dbReference type="Gene3D" id="3.30.450.40">
    <property type="match status" value="2"/>
</dbReference>
<feature type="compositionally biased region" description="Basic and acidic residues" evidence="9">
    <location>
        <begin position="26"/>
        <end position="38"/>
    </location>
</feature>
<evidence type="ECO:0000256" key="4">
    <source>
        <dbReference type="ARBA" id="ARBA00022801"/>
    </source>
</evidence>
<dbReference type="GO" id="GO:0004114">
    <property type="term" value="F:3',5'-cyclic-nucleotide phosphodiesterase activity"/>
    <property type="evidence" value="ECO:0007669"/>
    <property type="project" value="InterPro"/>
</dbReference>
<keyword evidence="4 8" id="KW-0378">Hydrolase</keyword>
<dbReference type="Proteomes" id="UP000752171">
    <property type="component" value="Unassembled WGS sequence"/>
</dbReference>
<dbReference type="SUPFAM" id="SSF109604">
    <property type="entry name" value="HD-domain/PDEase-like"/>
    <property type="match status" value="1"/>
</dbReference>
<dbReference type="PRINTS" id="PR00387">
    <property type="entry name" value="PDIESTERASE1"/>
</dbReference>
<name>A0A8T2KRI3_ASTMX</name>
<dbReference type="InterPro" id="IPR036971">
    <property type="entry name" value="PDEase_catalytic_dom_sf"/>
</dbReference>
<feature type="binding site" evidence="6">
    <location>
        <position position="668"/>
    </location>
    <ligand>
        <name>AMP</name>
        <dbReference type="ChEBI" id="CHEBI:456215"/>
    </ligand>
</feature>
<dbReference type="SMART" id="SM00065">
    <property type="entry name" value="GAF"/>
    <property type="match status" value="2"/>
</dbReference>
<dbReference type="EMBL" id="JAICCE010000025">
    <property type="protein sequence ID" value="KAG9259646.1"/>
    <property type="molecule type" value="Genomic_DNA"/>
</dbReference>
<feature type="binding site" evidence="7">
    <location>
        <position position="668"/>
    </location>
    <ligand>
        <name>Zn(2+)</name>
        <dbReference type="ChEBI" id="CHEBI:29105"/>
        <label>2</label>
    </ligand>
</feature>
<dbReference type="Gene3D" id="1.10.1300.10">
    <property type="entry name" value="3'5'-cyclic nucleotide phosphodiesterase, catalytic domain"/>
    <property type="match status" value="1"/>
</dbReference>
<dbReference type="InterPro" id="IPR003018">
    <property type="entry name" value="GAF"/>
</dbReference>
<feature type="binding site" evidence="6">
    <location>
        <position position="831"/>
    </location>
    <ligand>
        <name>AMP</name>
        <dbReference type="ChEBI" id="CHEBI:456215"/>
    </ligand>
</feature>
<evidence type="ECO:0000256" key="1">
    <source>
        <dbReference type="ARBA" id="ARBA00007648"/>
    </source>
</evidence>
<evidence type="ECO:0000256" key="6">
    <source>
        <dbReference type="PIRSR" id="PIRSR623088-2"/>
    </source>
</evidence>
<dbReference type="InterPro" id="IPR029016">
    <property type="entry name" value="GAF-like_dom_sf"/>
</dbReference>
<dbReference type="Pfam" id="PF00233">
    <property type="entry name" value="PDEase_I"/>
    <property type="match status" value="1"/>
</dbReference>
<reference evidence="11 12" key="1">
    <citation type="submission" date="2021-07" db="EMBL/GenBank/DDBJ databases">
        <authorList>
            <person name="Imarazene B."/>
            <person name="Zahm M."/>
            <person name="Klopp C."/>
            <person name="Cabau C."/>
            <person name="Beille S."/>
            <person name="Jouanno E."/>
            <person name="Castinel A."/>
            <person name="Lluch J."/>
            <person name="Gil L."/>
            <person name="Kuchtly C."/>
            <person name="Lopez Roques C."/>
            <person name="Donnadieu C."/>
            <person name="Parrinello H."/>
            <person name="Journot L."/>
            <person name="Du K."/>
            <person name="Schartl M."/>
            <person name="Retaux S."/>
            <person name="Guiguen Y."/>
        </authorList>
    </citation>
    <scope>NUCLEOTIDE SEQUENCE [LARGE SCALE GENOMIC DNA]</scope>
    <source>
        <strain evidence="11">Pach_M1</strain>
        <tissue evidence="11">Testis</tissue>
    </source>
</reference>
<gene>
    <name evidence="11" type="primary">PDE5A</name>
    <name evidence="11" type="ORF">AMEX_G27155</name>
</gene>
<evidence type="ECO:0000256" key="3">
    <source>
        <dbReference type="ARBA" id="ARBA00022723"/>
    </source>
</evidence>
<dbReference type="InterPro" id="IPR023088">
    <property type="entry name" value="PDEase"/>
</dbReference>
<accession>A0A8T2KRI3</accession>
<feature type="binding site" evidence="7">
    <location>
        <position position="630"/>
    </location>
    <ligand>
        <name>Zn(2+)</name>
        <dbReference type="ChEBI" id="CHEBI:29105"/>
        <label>1</label>
    </ligand>
</feature>
<dbReference type="PROSITE" id="PS51845">
    <property type="entry name" value="PDEASE_I_2"/>
    <property type="match status" value="1"/>
</dbReference>
<dbReference type="OrthoDB" id="74705at2759"/>
<feature type="region of interest" description="Disordered" evidence="9">
    <location>
        <begin position="1"/>
        <end position="46"/>
    </location>
</feature>
<dbReference type="SUPFAM" id="SSF55781">
    <property type="entry name" value="GAF domain-like"/>
    <property type="match status" value="2"/>
</dbReference>
<dbReference type="FunFam" id="1.10.1300.10:FF:000003">
    <property type="entry name" value="Phosphodiesterase"/>
    <property type="match status" value="1"/>
</dbReference>
<feature type="active site" description="Proton donor" evidence="5">
    <location>
        <position position="626"/>
    </location>
</feature>
<dbReference type="PANTHER" id="PTHR11347">
    <property type="entry name" value="CYCLIC NUCLEOTIDE PHOSPHODIESTERASE"/>
    <property type="match status" value="1"/>
</dbReference>
<feature type="binding site" evidence="6">
    <location>
        <begin position="626"/>
        <end position="630"/>
    </location>
    <ligand>
        <name>AMP</name>
        <dbReference type="ChEBI" id="CHEBI:456215"/>
    </ligand>
</feature>
<dbReference type="EC" id="3.1.4.-" evidence="8"/>
<evidence type="ECO:0000256" key="2">
    <source>
        <dbReference type="ARBA" id="ARBA00022535"/>
    </source>
</evidence>
<dbReference type="GO" id="GO:0046872">
    <property type="term" value="F:metal ion binding"/>
    <property type="evidence" value="ECO:0007669"/>
    <property type="project" value="UniProtKB-KW"/>
</dbReference>
<comment type="similarity">
    <text evidence="1 8">Belongs to the cyclic nucleotide phosphodiesterase family.</text>
</comment>
<dbReference type="InterPro" id="IPR003607">
    <property type="entry name" value="HD/PDEase_dom"/>
</dbReference>
<dbReference type="CDD" id="cd00077">
    <property type="entry name" value="HDc"/>
    <property type="match status" value="1"/>
</dbReference>
<dbReference type="PROSITE" id="PS00126">
    <property type="entry name" value="PDEASE_I_1"/>
    <property type="match status" value="1"/>
</dbReference>
<comment type="caution">
    <text evidence="11">The sequence shown here is derived from an EMBL/GenBank/DDBJ whole genome shotgun (WGS) entry which is preliminary data.</text>
</comment>
<feature type="domain" description="PDEase" evidence="10">
    <location>
        <begin position="549"/>
        <end position="874"/>
    </location>
</feature>
<evidence type="ECO:0000256" key="8">
    <source>
        <dbReference type="RuleBase" id="RU363067"/>
    </source>
</evidence>
<comment type="cofactor">
    <cofactor evidence="8">
        <name>a divalent metal cation</name>
        <dbReference type="ChEBI" id="CHEBI:60240"/>
    </cofactor>
    <text evidence="8">Binds 2 divalent metal cations per subunit. Site 1 may preferentially bind zinc ions, while site 2 has a preference for magnesium and/or manganese ions.</text>
</comment>
<keyword evidence="2" id="KW-0140">cGMP</keyword>
<keyword evidence="3 7" id="KW-0479">Metal-binding</keyword>
<evidence type="ECO:0000256" key="7">
    <source>
        <dbReference type="PIRSR" id="PIRSR623088-3"/>
    </source>
</evidence>
<feature type="binding site" evidence="7">
    <location>
        <position position="778"/>
    </location>
    <ligand>
        <name>Zn(2+)</name>
        <dbReference type="ChEBI" id="CHEBI:29105"/>
        <label>1</label>
    </ligand>
</feature>
<dbReference type="GO" id="GO:0007165">
    <property type="term" value="P:signal transduction"/>
    <property type="evidence" value="ECO:0007669"/>
    <property type="project" value="InterPro"/>
</dbReference>
<feature type="binding site" evidence="6">
    <location>
        <position position="778"/>
    </location>
    <ligand>
        <name>AMP</name>
        <dbReference type="ChEBI" id="CHEBI:456215"/>
    </ligand>
</feature>
<evidence type="ECO:0000259" key="10">
    <source>
        <dbReference type="PROSITE" id="PS51845"/>
    </source>
</evidence>
<feature type="binding site" evidence="7">
    <location>
        <position position="667"/>
    </location>
    <ligand>
        <name>Zn(2+)</name>
        <dbReference type="ChEBI" id="CHEBI:29105"/>
        <label>1</label>
    </ligand>
</feature>
<organism evidence="11 12">
    <name type="scientific">Astyanax mexicanus</name>
    <name type="common">Blind cave fish</name>
    <name type="synonym">Astyanax fasciatus mexicanus</name>
    <dbReference type="NCBI Taxonomy" id="7994"/>
    <lineage>
        <taxon>Eukaryota</taxon>
        <taxon>Metazoa</taxon>
        <taxon>Chordata</taxon>
        <taxon>Craniata</taxon>
        <taxon>Vertebrata</taxon>
        <taxon>Euteleostomi</taxon>
        <taxon>Actinopterygii</taxon>
        <taxon>Neopterygii</taxon>
        <taxon>Teleostei</taxon>
        <taxon>Ostariophysi</taxon>
        <taxon>Characiformes</taxon>
        <taxon>Characoidei</taxon>
        <taxon>Acestrorhamphidae</taxon>
        <taxon>Acestrorhamphinae</taxon>
        <taxon>Astyanax</taxon>
    </lineage>
</organism>
<feature type="binding site" evidence="7">
    <location>
        <position position="668"/>
    </location>
    <ligand>
        <name>Zn(2+)</name>
        <dbReference type="ChEBI" id="CHEBI:29105"/>
        <label>1</label>
    </ligand>
</feature>
<sequence length="883" mass="99174">MPCLHTESQAGELAGPKTSGDPAAETTRRSREKKEERHRGRVLSPLRNLRTKAEKWGFRKGLDDGERESNENSESTTNRRIRKNSCFVKMSTVLVQMQPELNVLLPRRRRESHPPCGSSWRLAPSAAQDRPWLCFSLNHSEDLAKLLLFPESSSIHQYPFPRTARSPRSAGPCGLGKGCDWIIGLLGDRASYMGLQEICEKVLVHICDALAAERCSLAMITTDETGKQVLGPFFHSTKSAHSQTRQDWDKCLMGHVASTGWPLNISDTNEDPRCSKGVHKPVDCRPKSALSVPILNQQAEVIGVVMAVNKNGKVCFFSKNDEKVLSSHMALLGVIVDNKQLTEKTDQQCQHSQVVLELVQLMAEQHQCVETLLTKMATVILQACKANLCNVFISDPESKEPFSWMVCVENSEQSQSTLSCRRDVDQQDVFYAYALQVWNSMEMLNVAMERRLTQPVAAGVHLHSLICAPIRNRQKKGVLGVCQLLNTASADPGEGSSFSTAEERLLQIFVEYCSLAFHTVSVQKTAERSLNKLTVTEEVLSYHLCSCAVEAEAEDFQECMVPSALSLGLMDFSFSDADLPAAASTQAAVRMFLDLNLLQNFSMDYKILCQWVLSVRRGYRCNIAYHNWSHALSTAHCMFAILRRTEQLQRNLSSLEILALMISALSHDLDHRGVNNSYIERAQQPIAQLYTHSALEHHHLNICLLILNTPETGILDGLSAEDYKACIGMIEKNILATDLNVHLQKRAELFEVAENHRLQWKNEDHRDLLRSALMTACDVCSITKPWPVQKRVAQLVAEEFFAQGDREIHEFNIQPIAVMDRVNSTRLPELQIQYIDSICTPLYQALSTLFEPCAPLLDGCMKNRDKWESLVQGKEENKDVVKG</sequence>
<dbReference type="Pfam" id="PF01590">
    <property type="entry name" value="GAF"/>
    <property type="match status" value="2"/>
</dbReference>
<proteinExistence type="inferred from homology"/>
<evidence type="ECO:0000256" key="9">
    <source>
        <dbReference type="SAM" id="MobiDB-lite"/>
    </source>
</evidence>